<protein>
    <submittedName>
        <fullName evidence="3">MarR family winged helix-turn-helix transcriptional regulator</fullName>
    </submittedName>
</protein>
<dbReference type="RefSeq" id="WP_379904119.1">
    <property type="nucleotide sequence ID" value="NZ_JBHRTR010000034.1"/>
</dbReference>
<keyword evidence="4" id="KW-1185">Reference proteome</keyword>
<dbReference type="PRINTS" id="PR00598">
    <property type="entry name" value="HTHMARR"/>
</dbReference>
<dbReference type="PANTHER" id="PTHR33164">
    <property type="entry name" value="TRANSCRIPTIONAL REGULATOR, MARR FAMILY"/>
    <property type="match status" value="1"/>
</dbReference>
<dbReference type="PROSITE" id="PS50995">
    <property type="entry name" value="HTH_MARR_2"/>
    <property type="match status" value="1"/>
</dbReference>
<dbReference type="SUPFAM" id="SSF46785">
    <property type="entry name" value="Winged helix' DNA-binding domain"/>
    <property type="match status" value="1"/>
</dbReference>
<feature type="domain" description="HTH marR-type" evidence="2">
    <location>
        <begin position="26"/>
        <end position="157"/>
    </location>
</feature>
<feature type="region of interest" description="Disordered" evidence="1">
    <location>
        <begin position="1"/>
        <end position="21"/>
    </location>
</feature>
<gene>
    <name evidence="3" type="ORF">ACFOGJ_20715</name>
</gene>
<organism evidence="3 4">
    <name type="scientific">Marinibaculum pumilum</name>
    <dbReference type="NCBI Taxonomy" id="1766165"/>
    <lineage>
        <taxon>Bacteria</taxon>
        <taxon>Pseudomonadati</taxon>
        <taxon>Pseudomonadota</taxon>
        <taxon>Alphaproteobacteria</taxon>
        <taxon>Rhodospirillales</taxon>
        <taxon>Rhodospirillaceae</taxon>
        <taxon>Marinibaculum</taxon>
    </lineage>
</organism>
<name>A0ABV7L551_9PROT</name>
<evidence type="ECO:0000259" key="2">
    <source>
        <dbReference type="PROSITE" id="PS50995"/>
    </source>
</evidence>
<dbReference type="Gene3D" id="1.10.10.10">
    <property type="entry name" value="Winged helix-like DNA-binding domain superfamily/Winged helix DNA-binding domain"/>
    <property type="match status" value="1"/>
</dbReference>
<dbReference type="Proteomes" id="UP001595528">
    <property type="component" value="Unassembled WGS sequence"/>
</dbReference>
<sequence>MPSEPAAALPRRPPPEADDGPGYRLDLQVGFLLRKAHQRHTAIFAQTIPLGLTPTQFSALVKLAEAGPCSQNFLGRLIAVDVATIKGVVDRLKARGLVTATTDPEDRRRTLLSLAPEAEAMVSALHTAGREITEKTLAPLSPAERRQLCALLEKLSE</sequence>
<dbReference type="EMBL" id="JBHRTR010000034">
    <property type="protein sequence ID" value="MFC3229684.1"/>
    <property type="molecule type" value="Genomic_DNA"/>
</dbReference>
<dbReference type="InterPro" id="IPR039422">
    <property type="entry name" value="MarR/SlyA-like"/>
</dbReference>
<proteinExistence type="predicted"/>
<dbReference type="Pfam" id="PF01047">
    <property type="entry name" value="MarR"/>
    <property type="match status" value="1"/>
</dbReference>
<feature type="compositionally biased region" description="Low complexity" evidence="1">
    <location>
        <begin position="1"/>
        <end position="10"/>
    </location>
</feature>
<dbReference type="PANTHER" id="PTHR33164:SF95">
    <property type="entry name" value="TRANSCRIPTIONAL REGULATOR"/>
    <property type="match status" value="1"/>
</dbReference>
<dbReference type="InterPro" id="IPR000835">
    <property type="entry name" value="HTH_MarR-typ"/>
</dbReference>
<accession>A0ABV7L551</accession>
<evidence type="ECO:0000256" key="1">
    <source>
        <dbReference type="SAM" id="MobiDB-lite"/>
    </source>
</evidence>
<comment type="caution">
    <text evidence="3">The sequence shown here is derived from an EMBL/GenBank/DDBJ whole genome shotgun (WGS) entry which is preliminary data.</text>
</comment>
<evidence type="ECO:0000313" key="3">
    <source>
        <dbReference type="EMBL" id="MFC3229684.1"/>
    </source>
</evidence>
<dbReference type="InterPro" id="IPR036390">
    <property type="entry name" value="WH_DNA-bd_sf"/>
</dbReference>
<reference evidence="4" key="1">
    <citation type="journal article" date="2019" name="Int. J. Syst. Evol. Microbiol.">
        <title>The Global Catalogue of Microorganisms (GCM) 10K type strain sequencing project: providing services to taxonomists for standard genome sequencing and annotation.</title>
        <authorList>
            <consortium name="The Broad Institute Genomics Platform"/>
            <consortium name="The Broad Institute Genome Sequencing Center for Infectious Disease"/>
            <person name="Wu L."/>
            <person name="Ma J."/>
        </authorList>
    </citation>
    <scope>NUCLEOTIDE SEQUENCE [LARGE SCALE GENOMIC DNA]</scope>
    <source>
        <strain evidence="4">KCTC 42964</strain>
    </source>
</reference>
<dbReference type="SMART" id="SM00347">
    <property type="entry name" value="HTH_MARR"/>
    <property type="match status" value="1"/>
</dbReference>
<evidence type="ECO:0000313" key="4">
    <source>
        <dbReference type="Proteomes" id="UP001595528"/>
    </source>
</evidence>
<dbReference type="InterPro" id="IPR036388">
    <property type="entry name" value="WH-like_DNA-bd_sf"/>
</dbReference>